<dbReference type="PANTHER" id="PTHR14859:SF1">
    <property type="entry name" value="PGAP2-INTERACTING PROTEIN"/>
    <property type="match status" value="1"/>
</dbReference>
<evidence type="ECO:0000313" key="3">
    <source>
        <dbReference type="Proteomes" id="UP000268016"/>
    </source>
</evidence>
<dbReference type="GO" id="GO:0016787">
    <property type="term" value="F:hydrolase activity"/>
    <property type="evidence" value="ECO:0007669"/>
    <property type="project" value="UniProtKB-KW"/>
</dbReference>
<dbReference type="RefSeq" id="WP_123641946.1">
    <property type="nucleotide sequence ID" value="NZ_ML119084.1"/>
</dbReference>
<proteinExistence type="predicted"/>
<dbReference type="SUPFAM" id="SSF56219">
    <property type="entry name" value="DNase I-like"/>
    <property type="match status" value="1"/>
</dbReference>
<dbReference type="GO" id="GO:0016020">
    <property type="term" value="C:membrane"/>
    <property type="evidence" value="ECO:0007669"/>
    <property type="project" value="GOC"/>
</dbReference>
<accession>A0A3N2R4V6</accession>
<dbReference type="GO" id="GO:0006506">
    <property type="term" value="P:GPI anchor biosynthetic process"/>
    <property type="evidence" value="ECO:0007669"/>
    <property type="project" value="TreeGrafter"/>
</dbReference>
<reference evidence="2 3" key="1">
    <citation type="submission" date="2018-10" db="EMBL/GenBank/DDBJ databases">
        <title>Histidinibacterium lentulum gen. nov., sp. nov., a marine bacterium from the culture broth of Picochlorum sp. 122.</title>
        <authorList>
            <person name="Wang G."/>
        </authorList>
    </citation>
    <scope>NUCLEOTIDE SEQUENCE [LARGE SCALE GENOMIC DNA]</scope>
    <source>
        <strain evidence="2 3">B17</strain>
    </source>
</reference>
<dbReference type="OrthoDB" id="9813425at2"/>
<dbReference type="EMBL" id="RDRB01000004">
    <property type="protein sequence ID" value="ROU02428.1"/>
    <property type="molecule type" value="Genomic_DNA"/>
</dbReference>
<evidence type="ECO:0000259" key="1">
    <source>
        <dbReference type="Pfam" id="PF03372"/>
    </source>
</evidence>
<dbReference type="PANTHER" id="PTHR14859">
    <property type="entry name" value="CALCOFLUOR WHITE HYPERSENSITIVE PROTEIN PRECURSOR"/>
    <property type="match status" value="1"/>
</dbReference>
<sequence>MPLRLVSYNIRKAVGSDMRRAPHRILDLIARLEADIVVLQEADKRLGPRPTALPHALIERETDFGVVPLAETEVSLGWHGNAILARKGISVRGTERLPLPGLEPRGAVLADLDTPEGPLLVVGAHLGLLRGWRRRQQRAILDHLDDLRPGGGATSVIAGDFNEWSWSRGLETLAESHSVVIPGRSFPAGRPVAPLDRIAHGEAIEVLASGVDTSPAARHGSDHLPVWADLRIRPAP</sequence>
<feature type="domain" description="Endonuclease/exonuclease/phosphatase" evidence="1">
    <location>
        <begin position="6"/>
        <end position="223"/>
    </location>
</feature>
<name>A0A3N2R4V6_9RHOB</name>
<keyword evidence="2" id="KW-0378">Hydrolase</keyword>
<organism evidence="2 3">
    <name type="scientific">Histidinibacterium lentulum</name>
    <dbReference type="NCBI Taxonomy" id="2480588"/>
    <lineage>
        <taxon>Bacteria</taxon>
        <taxon>Pseudomonadati</taxon>
        <taxon>Pseudomonadota</taxon>
        <taxon>Alphaproteobacteria</taxon>
        <taxon>Rhodobacterales</taxon>
        <taxon>Paracoccaceae</taxon>
        <taxon>Histidinibacterium</taxon>
    </lineage>
</organism>
<keyword evidence="3" id="KW-1185">Reference proteome</keyword>
<comment type="caution">
    <text evidence="2">The sequence shown here is derived from an EMBL/GenBank/DDBJ whole genome shotgun (WGS) entry which is preliminary data.</text>
</comment>
<dbReference type="Proteomes" id="UP000268016">
    <property type="component" value="Unassembled WGS sequence"/>
</dbReference>
<evidence type="ECO:0000313" key="2">
    <source>
        <dbReference type="EMBL" id="ROU02428.1"/>
    </source>
</evidence>
<dbReference type="AlphaFoldDB" id="A0A3N2R4V6"/>
<dbReference type="InterPro" id="IPR036691">
    <property type="entry name" value="Endo/exonu/phosph_ase_sf"/>
</dbReference>
<protein>
    <submittedName>
        <fullName evidence="2">Metal-dependent hydrolase</fullName>
    </submittedName>
</protein>
<dbReference type="InterPro" id="IPR005135">
    <property type="entry name" value="Endo/exonuclease/phosphatase"/>
</dbReference>
<dbReference type="InterPro" id="IPR051916">
    <property type="entry name" value="GPI-anchor_lipid_remodeler"/>
</dbReference>
<dbReference type="Pfam" id="PF03372">
    <property type="entry name" value="Exo_endo_phos"/>
    <property type="match status" value="1"/>
</dbReference>
<gene>
    <name evidence="2" type="ORF">EAT49_08780</name>
</gene>
<dbReference type="Gene3D" id="3.60.10.10">
    <property type="entry name" value="Endonuclease/exonuclease/phosphatase"/>
    <property type="match status" value="1"/>
</dbReference>